<comment type="caution">
    <text evidence="2">The sequence shown here is derived from an EMBL/GenBank/DDBJ whole genome shotgun (WGS) entry which is preliminary data.</text>
</comment>
<evidence type="ECO:0000313" key="2">
    <source>
        <dbReference type="EMBL" id="RDX69733.1"/>
    </source>
</evidence>
<feature type="transmembrane region" description="Helical" evidence="1">
    <location>
        <begin position="83"/>
        <end position="103"/>
    </location>
</feature>
<sequence>MIILISLALFTQENAKLTLFSNIVQIVSFSFFFELASSHHLVIGTNCDIQGCPSARPLFCSLKSYIVLNTVQFQVVLTNLWCYIVNLLPVCLVLMVPVCGVWLRWNSSPFTCKCDLGNRIDCFIS</sequence>
<dbReference type="AlphaFoldDB" id="A0A371EUP2"/>
<protein>
    <submittedName>
        <fullName evidence="2">Uncharacterized protein</fullName>
    </submittedName>
</protein>
<evidence type="ECO:0000256" key="1">
    <source>
        <dbReference type="SAM" id="Phobius"/>
    </source>
</evidence>
<keyword evidence="1" id="KW-0812">Transmembrane</keyword>
<accession>A0A371EUP2</accession>
<gene>
    <name evidence="2" type="ORF">CR513_51116</name>
</gene>
<reference evidence="2" key="1">
    <citation type="submission" date="2018-05" db="EMBL/GenBank/DDBJ databases">
        <title>Draft genome of Mucuna pruriens seed.</title>
        <authorList>
            <person name="Nnadi N.E."/>
            <person name="Vos R."/>
            <person name="Hasami M.H."/>
            <person name="Devisetty U.K."/>
            <person name="Aguiy J.C."/>
        </authorList>
    </citation>
    <scope>NUCLEOTIDE SEQUENCE [LARGE SCALE GENOMIC DNA]</scope>
    <source>
        <strain evidence="2">JCA_2017</strain>
    </source>
</reference>
<keyword evidence="1" id="KW-0472">Membrane</keyword>
<keyword evidence="1" id="KW-1133">Transmembrane helix</keyword>
<keyword evidence="3" id="KW-1185">Reference proteome</keyword>
<dbReference type="Proteomes" id="UP000257109">
    <property type="component" value="Unassembled WGS sequence"/>
</dbReference>
<feature type="non-terminal residue" evidence="2">
    <location>
        <position position="1"/>
    </location>
</feature>
<dbReference type="EMBL" id="QJKJ01011984">
    <property type="protein sequence ID" value="RDX69733.1"/>
    <property type="molecule type" value="Genomic_DNA"/>
</dbReference>
<organism evidence="2 3">
    <name type="scientific">Mucuna pruriens</name>
    <name type="common">Velvet bean</name>
    <name type="synonym">Dolichos pruriens</name>
    <dbReference type="NCBI Taxonomy" id="157652"/>
    <lineage>
        <taxon>Eukaryota</taxon>
        <taxon>Viridiplantae</taxon>
        <taxon>Streptophyta</taxon>
        <taxon>Embryophyta</taxon>
        <taxon>Tracheophyta</taxon>
        <taxon>Spermatophyta</taxon>
        <taxon>Magnoliopsida</taxon>
        <taxon>eudicotyledons</taxon>
        <taxon>Gunneridae</taxon>
        <taxon>Pentapetalae</taxon>
        <taxon>rosids</taxon>
        <taxon>fabids</taxon>
        <taxon>Fabales</taxon>
        <taxon>Fabaceae</taxon>
        <taxon>Papilionoideae</taxon>
        <taxon>50 kb inversion clade</taxon>
        <taxon>NPAAA clade</taxon>
        <taxon>indigoferoid/millettioid clade</taxon>
        <taxon>Phaseoleae</taxon>
        <taxon>Mucuna</taxon>
    </lineage>
</organism>
<evidence type="ECO:0000313" key="3">
    <source>
        <dbReference type="Proteomes" id="UP000257109"/>
    </source>
</evidence>
<proteinExistence type="predicted"/>
<name>A0A371EUP2_MUCPR</name>